<feature type="transmembrane region" description="Helical" evidence="7">
    <location>
        <begin position="645"/>
        <end position="668"/>
    </location>
</feature>
<evidence type="ECO:0000256" key="5">
    <source>
        <dbReference type="ARBA" id="ARBA00022989"/>
    </source>
</evidence>
<evidence type="ECO:0000256" key="3">
    <source>
        <dbReference type="ARBA" id="ARBA00022475"/>
    </source>
</evidence>
<evidence type="ECO:0000256" key="6">
    <source>
        <dbReference type="ARBA" id="ARBA00023136"/>
    </source>
</evidence>
<dbReference type="Pfam" id="PF03176">
    <property type="entry name" value="MMPL"/>
    <property type="match status" value="2"/>
</dbReference>
<feature type="domain" description="SSD" evidence="8">
    <location>
        <begin position="190"/>
        <end position="321"/>
    </location>
</feature>
<comment type="subcellular location">
    <subcellularLocation>
        <location evidence="1">Cell membrane</location>
        <topology evidence="1">Multi-pass membrane protein</topology>
    </subcellularLocation>
</comment>
<dbReference type="EMBL" id="JBHSAY010000005">
    <property type="protein sequence ID" value="MFC4130921.1"/>
    <property type="molecule type" value="Genomic_DNA"/>
</dbReference>
<dbReference type="InterPro" id="IPR004869">
    <property type="entry name" value="MMPL_dom"/>
</dbReference>
<dbReference type="InterPro" id="IPR000731">
    <property type="entry name" value="SSD"/>
</dbReference>
<feature type="transmembrane region" description="Helical" evidence="7">
    <location>
        <begin position="167"/>
        <end position="186"/>
    </location>
</feature>
<evidence type="ECO:0000256" key="7">
    <source>
        <dbReference type="SAM" id="Phobius"/>
    </source>
</evidence>
<dbReference type="RefSeq" id="WP_253756938.1">
    <property type="nucleotide sequence ID" value="NZ_JAMZDZ010000001.1"/>
</dbReference>
<dbReference type="PANTHER" id="PTHR33406:SF11">
    <property type="entry name" value="MEMBRANE PROTEIN SCO6666-RELATED"/>
    <property type="match status" value="1"/>
</dbReference>
<proteinExistence type="inferred from homology"/>
<name>A0ABV8LIY7_9ACTN</name>
<keyword evidence="4 7" id="KW-0812">Transmembrane</keyword>
<evidence type="ECO:0000256" key="2">
    <source>
        <dbReference type="ARBA" id="ARBA00010157"/>
    </source>
</evidence>
<feature type="transmembrane region" description="Helical" evidence="7">
    <location>
        <begin position="364"/>
        <end position="386"/>
    </location>
</feature>
<dbReference type="InterPro" id="IPR050545">
    <property type="entry name" value="Mycobact_MmpL"/>
</dbReference>
<keyword evidence="5 7" id="KW-1133">Transmembrane helix</keyword>
<reference evidence="10" key="1">
    <citation type="journal article" date="2019" name="Int. J. Syst. Evol. Microbiol.">
        <title>The Global Catalogue of Microorganisms (GCM) 10K type strain sequencing project: providing services to taxonomists for standard genome sequencing and annotation.</title>
        <authorList>
            <consortium name="The Broad Institute Genomics Platform"/>
            <consortium name="The Broad Institute Genome Sequencing Center for Infectious Disease"/>
            <person name="Wu L."/>
            <person name="Ma J."/>
        </authorList>
    </citation>
    <scope>NUCLEOTIDE SEQUENCE [LARGE SCALE GENOMIC DNA]</scope>
    <source>
        <strain evidence="10">CGMCC 4.7289</strain>
    </source>
</reference>
<evidence type="ECO:0000256" key="1">
    <source>
        <dbReference type="ARBA" id="ARBA00004651"/>
    </source>
</evidence>
<evidence type="ECO:0000313" key="9">
    <source>
        <dbReference type="EMBL" id="MFC4130921.1"/>
    </source>
</evidence>
<dbReference type="PANTHER" id="PTHR33406">
    <property type="entry name" value="MEMBRANE PROTEIN MJ1562-RELATED"/>
    <property type="match status" value="1"/>
</dbReference>
<evidence type="ECO:0000259" key="8">
    <source>
        <dbReference type="PROSITE" id="PS50156"/>
    </source>
</evidence>
<feature type="transmembrane region" description="Helical" evidence="7">
    <location>
        <begin position="537"/>
        <end position="556"/>
    </location>
</feature>
<dbReference type="Gene3D" id="1.20.1640.10">
    <property type="entry name" value="Multidrug efflux transporter AcrB transmembrane domain"/>
    <property type="match status" value="2"/>
</dbReference>
<keyword evidence="3" id="KW-1003">Cell membrane</keyword>
<protein>
    <submittedName>
        <fullName evidence="9">MMPL family transporter</fullName>
    </submittedName>
</protein>
<sequence>MWGRLIQRFRWPVLLVALGVVVVSAVWGTGVFGKLTGGGFENRASESYQATVKIKEVFGDQSIDLIALYTAPDGKQIADYSAAVTSTLTSLKSNPEVSEVLWDPNRMTSTDGRSTYAAIRLHGDDQDVKREVYDDLRPSLDVAGVTTEVGGAIAFLKSVNSQTSEDIAFAETISMPILLLLLLFIFRGLVAAVTPLIVGVIATLGAFAAVRLITYATDVSVFAINIITILGLGMAIDYALFIVSRFREELAAGLDTQAAITRTLQTAGRTVLVSGLTIVLALSSLLVFPQVFLRSMGFGGMAAVGVAMLASLTVLPAFLALLGPRINAGRIRLPFGTRKAATGSASEERGTWGRLAHSVMKRPVVYAVAVAAVLITIALPALRISFGGFDERLLPPDSTVRTVNDRLDTGFTGATSDYPIQLLVKGDAPASYVDQIRAVHGVTGADVVATKDGVTLLSVDYDGDPSEAATRAIVRDLRDLPPPAGTQTQVAGRAAMDLDLLDSLGERLPWAALIMAGATFLLLFLAFGSVLLPIKAVVMNLISIGASFGVIVWGFQEGHLAGAMGFTSTGFLDPTNLVLILVILFGLATDYEVFLLSRIREEWDATGDNTRAVARGVQHTGGIITAAALLLAIVVGGFATGEMAFVKMMGVGMLVAILVDATLVRMILVPATMRLLGRWNWWAPGPLGAIYRRFGIKHDAPAAPHPSPSRETIPA</sequence>
<feature type="transmembrane region" description="Helical" evidence="7">
    <location>
        <begin position="617"/>
        <end position="639"/>
    </location>
</feature>
<feature type="transmembrane region" description="Helical" evidence="7">
    <location>
        <begin position="193"/>
        <end position="213"/>
    </location>
</feature>
<feature type="transmembrane region" description="Helical" evidence="7">
    <location>
        <begin position="219"/>
        <end position="241"/>
    </location>
</feature>
<feature type="transmembrane region" description="Helical" evidence="7">
    <location>
        <begin position="508"/>
        <end position="530"/>
    </location>
</feature>
<evidence type="ECO:0000256" key="4">
    <source>
        <dbReference type="ARBA" id="ARBA00022692"/>
    </source>
</evidence>
<feature type="transmembrane region" description="Helical" evidence="7">
    <location>
        <begin position="271"/>
        <end position="292"/>
    </location>
</feature>
<accession>A0ABV8LIY7</accession>
<dbReference type="Proteomes" id="UP001595816">
    <property type="component" value="Unassembled WGS sequence"/>
</dbReference>
<comment type="similarity">
    <text evidence="2">Belongs to the resistance-nodulation-cell division (RND) (TC 2.A.6) family. MmpL subfamily.</text>
</comment>
<gene>
    <name evidence="9" type="ORF">ACFOZ4_09940</name>
</gene>
<comment type="caution">
    <text evidence="9">The sequence shown here is derived from an EMBL/GenBank/DDBJ whole genome shotgun (WGS) entry which is preliminary data.</text>
</comment>
<organism evidence="9 10">
    <name type="scientific">Hamadaea flava</name>
    <dbReference type="NCBI Taxonomy" id="1742688"/>
    <lineage>
        <taxon>Bacteria</taxon>
        <taxon>Bacillati</taxon>
        <taxon>Actinomycetota</taxon>
        <taxon>Actinomycetes</taxon>
        <taxon>Micromonosporales</taxon>
        <taxon>Micromonosporaceae</taxon>
        <taxon>Hamadaea</taxon>
    </lineage>
</organism>
<feature type="transmembrane region" description="Helical" evidence="7">
    <location>
        <begin position="298"/>
        <end position="322"/>
    </location>
</feature>
<dbReference type="SUPFAM" id="SSF82866">
    <property type="entry name" value="Multidrug efflux transporter AcrB transmembrane domain"/>
    <property type="match status" value="2"/>
</dbReference>
<feature type="transmembrane region" description="Helical" evidence="7">
    <location>
        <begin position="576"/>
        <end position="596"/>
    </location>
</feature>
<keyword evidence="6 7" id="KW-0472">Membrane</keyword>
<evidence type="ECO:0000313" key="10">
    <source>
        <dbReference type="Proteomes" id="UP001595816"/>
    </source>
</evidence>
<dbReference type="PROSITE" id="PS50156">
    <property type="entry name" value="SSD"/>
    <property type="match status" value="1"/>
</dbReference>
<keyword evidence="10" id="KW-1185">Reference proteome</keyword>